<accession>A0A1I5NVL6</accession>
<name>A0A1I5NVL6_9BACI</name>
<reference evidence="1 2" key="1">
    <citation type="submission" date="2016-10" db="EMBL/GenBank/DDBJ databases">
        <authorList>
            <person name="de Groot N.N."/>
        </authorList>
    </citation>
    <scope>NUCLEOTIDE SEQUENCE [LARGE SCALE GENOMIC DNA]</scope>
    <source>
        <strain evidence="1 2">DSM 17073</strain>
    </source>
</reference>
<proteinExistence type="predicted"/>
<evidence type="ECO:0000313" key="2">
    <source>
        <dbReference type="Proteomes" id="UP000242243"/>
    </source>
</evidence>
<protein>
    <submittedName>
        <fullName evidence="1">Uncharacterized protein</fullName>
    </submittedName>
</protein>
<dbReference type="Proteomes" id="UP000242243">
    <property type="component" value="Unassembled WGS sequence"/>
</dbReference>
<organism evidence="1 2">
    <name type="scientific">Halolactibacillus halophilus</name>
    <dbReference type="NCBI Taxonomy" id="306540"/>
    <lineage>
        <taxon>Bacteria</taxon>
        <taxon>Bacillati</taxon>
        <taxon>Bacillota</taxon>
        <taxon>Bacilli</taxon>
        <taxon>Bacillales</taxon>
        <taxon>Bacillaceae</taxon>
        <taxon>Halolactibacillus</taxon>
    </lineage>
</organism>
<gene>
    <name evidence="1" type="ORF">SAMN05421839_11149</name>
</gene>
<dbReference type="EMBL" id="FOXC01000011">
    <property type="protein sequence ID" value="SFP25777.1"/>
    <property type="molecule type" value="Genomic_DNA"/>
</dbReference>
<dbReference type="AlphaFoldDB" id="A0A1I5NVL6"/>
<evidence type="ECO:0000313" key="1">
    <source>
        <dbReference type="EMBL" id="SFP25777.1"/>
    </source>
</evidence>
<sequence>MIGLIFLSPKAIQKNIDLNDLTEIKDNIKGYDIEFKSERGFGNDRWDVYSFSLEEPLEYSHWEKIDKSYYSIRSYFYDNSSDDKWDMIIQNIYKLEKDTNTRYSYVDLDGTKKLYLYNPEKNKGYCVIITI</sequence>